<evidence type="ECO:0000313" key="4">
    <source>
        <dbReference type="Proteomes" id="UP000291116"/>
    </source>
</evidence>
<evidence type="ECO:0000256" key="2">
    <source>
        <dbReference type="SAM" id="SignalP"/>
    </source>
</evidence>
<feature type="compositionally biased region" description="Low complexity" evidence="1">
    <location>
        <begin position="149"/>
        <end position="165"/>
    </location>
</feature>
<feature type="region of interest" description="Disordered" evidence="1">
    <location>
        <begin position="131"/>
        <end position="182"/>
    </location>
</feature>
<evidence type="ECO:0000256" key="1">
    <source>
        <dbReference type="SAM" id="MobiDB-lite"/>
    </source>
</evidence>
<feature type="signal peptide" evidence="2">
    <location>
        <begin position="1"/>
        <end position="27"/>
    </location>
</feature>
<gene>
    <name evidence="3" type="ORF">PSNMU_V1.4_AUG-EV-PASAV3_0100750</name>
</gene>
<feature type="region of interest" description="Disordered" evidence="1">
    <location>
        <begin position="49"/>
        <end position="112"/>
    </location>
</feature>
<keyword evidence="4" id="KW-1185">Reference proteome</keyword>
<name>A0A448ZM00_9STRA</name>
<dbReference type="AlphaFoldDB" id="A0A448ZM00"/>
<sequence>MLRIATILPVVAVASLTTAEFALSTHAEGIISSNSFQATRGLSIINGSGVREGRELSPEEAEEPKGSKKSKAPKKGKDPKGEKGDKGSKKSKKEKGAKGAKVQKVSKKGKSFQSEDILDWLLDDAEGNVTITTETVTETTDTVVDDTETTSTEDPPAADDSSSSTEQEEVPPESKSSGAVRSPSFASSVLFTFAATCVAAAQFL</sequence>
<evidence type="ECO:0000313" key="3">
    <source>
        <dbReference type="EMBL" id="VEU43070.1"/>
    </source>
</evidence>
<reference evidence="3 4" key="1">
    <citation type="submission" date="2019-01" db="EMBL/GenBank/DDBJ databases">
        <authorList>
            <person name="Ferrante I. M."/>
        </authorList>
    </citation>
    <scope>NUCLEOTIDE SEQUENCE [LARGE SCALE GENOMIC DNA]</scope>
    <source>
        <strain evidence="3 4">B856</strain>
    </source>
</reference>
<organism evidence="3 4">
    <name type="scientific">Pseudo-nitzschia multistriata</name>
    <dbReference type="NCBI Taxonomy" id="183589"/>
    <lineage>
        <taxon>Eukaryota</taxon>
        <taxon>Sar</taxon>
        <taxon>Stramenopiles</taxon>
        <taxon>Ochrophyta</taxon>
        <taxon>Bacillariophyta</taxon>
        <taxon>Bacillariophyceae</taxon>
        <taxon>Bacillariophycidae</taxon>
        <taxon>Bacillariales</taxon>
        <taxon>Bacillariaceae</taxon>
        <taxon>Pseudo-nitzschia</taxon>
    </lineage>
</organism>
<dbReference type="Proteomes" id="UP000291116">
    <property type="component" value="Unassembled WGS sequence"/>
</dbReference>
<feature type="compositionally biased region" description="Basic and acidic residues" evidence="1">
    <location>
        <begin position="75"/>
        <end position="88"/>
    </location>
</feature>
<protein>
    <recommendedName>
        <fullName evidence="5">RxLR effector protein</fullName>
    </recommendedName>
</protein>
<feature type="chain" id="PRO_5019101336" description="RxLR effector protein" evidence="2">
    <location>
        <begin position="28"/>
        <end position="204"/>
    </location>
</feature>
<feature type="compositionally biased region" description="Low complexity" evidence="1">
    <location>
        <begin position="131"/>
        <end position="142"/>
    </location>
</feature>
<evidence type="ECO:0008006" key="5">
    <source>
        <dbReference type="Google" id="ProtNLM"/>
    </source>
</evidence>
<keyword evidence="2" id="KW-0732">Signal</keyword>
<accession>A0A448ZM00</accession>
<dbReference type="EMBL" id="CAACVS010000516">
    <property type="protein sequence ID" value="VEU43070.1"/>
    <property type="molecule type" value="Genomic_DNA"/>
</dbReference>
<proteinExistence type="predicted"/>